<reference evidence="1 2" key="1">
    <citation type="submission" date="2021-06" db="EMBL/GenBank/DDBJ databases">
        <authorList>
            <person name="Kallberg Y."/>
            <person name="Tangrot J."/>
            <person name="Rosling A."/>
        </authorList>
    </citation>
    <scope>NUCLEOTIDE SEQUENCE [LARGE SCALE GENOMIC DNA]</scope>
    <source>
        <strain evidence="1 2">120-4 pot B 10/14</strain>
    </source>
</reference>
<keyword evidence="2" id="KW-1185">Reference proteome</keyword>
<proteinExistence type="predicted"/>
<accession>A0ABN7V7K0</accession>
<feature type="non-terminal residue" evidence="1">
    <location>
        <position position="1"/>
    </location>
</feature>
<dbReference type="EMBL" id="CAJVQB010010177">
    <property type="protein sequence ID" value="CAG8737387.1"/>
    <property type="molecule type" value="Genomic_DNA"/>
</dbReference>
<sequence>DKTKTSTYYQLSADIRIRNDKKKEIQAEKELLMTYLQHIENSNSDKKYGLGFD</sequence>
<comment type="caution">
    <text evidence="1">The sequence shown here is derived from an EMBL/GenBank/DDBJ whole genome shotgun (WGS) entry which is preliminary data.</text>
</comment>
<name>A0ABN7V7K0_GIGMA</name>
<protein>
    <submittedName>
        <fullName evidence="1">29875_t:CDS:1</fullName>
    </submittedName>
</protein>
<evidence type="ECO:0000313" key="2">
    <source>
        <dbReference type="Proteomes" id="UP000789901"/>
    </source>
</evidence>
<dbReference type="Proteomes" id="UP000789901">
    <property type="component" value="Unassembled WGS sequence"/>
</dbReference>
<organism evidence="1 2">
    <name type="scientific">Gigaspora margarita</name>
    <dbReference type="NCBI Taxonomy" id="4874"/>
    <lineage>
        <taxon>Eukaryota</taxon>
        <taxon>Fungi</taxon>
        <taxon>Fungi incertae sedis</taxon>
        <taxon>Mucoromycota</taxon>
        <taxon>Glomeromycotina</taxon>
        <taxon>Glomeromycetes</taxon>
        <taxon>Diversisporales</taxon>
        <taxon>Gigasporaceae</taxon>
        <taxon>Gigaspora</taxon>
    </lineage>
</organism>
<gene>
    <name evidence="1" type="ORF">GMARGA_LOCUS15013</name>
</gene>
<evidence type="ECO:0000313" key="1">
    <source>
        <dbReference type="EMBL" id="CAG8737387.1"/>
    </source>
</evidence>